<dbReference type="Gene3D" id="2.30.30.100">
    <property type="match status" value="1"/>
</dbReference>
<dbReference type="GO" id="GO:0005682">
    <property type="term" value="C:U5 snRNP"/>
    <property type="evidence" value="ECO:0007669"/>
    <property type="project" value="TreeGrafter"/>
</dbReference>
<dbReference type="GO" id="GO:0005685">
    <property type="term" value="C:U1 snRNP"/>
    <property type="evidence" value="ECO:0007669"/>
    <property type="project" value="TreeGrafter"/>
</dbReference>
<dbReference type="VEuPathDB" id="ToxoDB:EAH_00021370"/>
<dbReference type="InterPro" id="IPR010920">
    <property type="entry name" value="LSM_dom_sf"/>
</dbReference>
<keyword evidence="4" id="KW-0963">Cytoplasm</keyword>
<reference evidence="11" key="1">
    <citation type="submission" date="2013-10" db="EMBL/GenBank/DDBJ databases">
        <title>Genomic analysis of the causative agents of coccidiosis in chickens.</title>
        <authorList>
            <person name="Reid A.J."/>
            <person name="Blake D."/>
            <person name="Billington K."/>
            <person name="Browne H."/>
            <person name="Dunn M."/>
            <person name="Hung S."/>
            <person name="Kawahara F."/>
            <person name="Miranda-Saavedra D."/>
            <person name="Mourier T."/>
            <person name="Nagra H."/>
            <person name="Otto T.D."/>
            <person name="Rawlings N."/>
            <person name="Sanchez A."/>
            <person name="Sanders M."/>
            <person name="Subramaniam C."/>
            <person name="Tay Y."/>
            <person name="Dear P."/>
            <person name="Doerig C."/>
            <person name="Gruber A."/>
            <person name="Parkinson J."/>
            <person name="Shirley M."/>
            <person name="Wan K.L."/>
            <person name="Berriman M."/>
            <person name="Tomley F."/>
            <person name="Pain A."/>
        </authorList>
    </citation>
    <scope>NUCLEOTIDE SEQUENCE [LARGE SCALE GENOMIC DNA]</scope>
    <source>
        <strain evidence="11">Houghton</strain>
    </source>
</reference>
<feature type="compositionally biased region" description="Gly residues" evidence="10">
    <location>
        <begin position="107"/>
        <end position="117"/>
    </location>
</feature>
<accession>U6GC15</accession>
<dbReference type="AlphaFoldDB" id="U6GC15"/>
<evidence type="ECO:0000256" key="10">
    <source>
        <dbReference type="SAM" id="MobiDB-lite"/>
    </source>
</evidence>
<dbReference type="GO" id="GO:0046540">
    <property type="term" value="C:U4/U6 x U5 tri-snRNP complex"/>
    <property type="evidence" value="ECO:0007669"/>
    <property type="project" value="TreeGrafter"/>
</dbReference>
<comment type="similarity">
    <text evidence="3">Belongs to the snRNP SmB/SmN family.</text>
</comment>
<evidence type="ECO:0000256" key="5">
    <source>
        <dbReference type="ARBA" id="ARBA00022664"/>
    </source>
</evidence>
<evidence type="ECO:0000256" key="7">
    <source>
        <dbReference type="ARBA" id="ARBA00023187"/>
    </source>
</evidence>
<keyword evidence="12" id="KW-1185">Reference proteome</keyword>
<dbReference type="InterPro" id="IPR050914">
    <property type="entry name" value="snRNP_SmB/NAA38-like"/>
</dbReference>
<keyword evidence="9 11" id="KW-0687">Ribonucleoprotein</keyword>
<dbReference type="RefSeq" id="XP_013252529.1">
    <property type="nucleotide sequence ID" value="XM_013397075.1"/>
</dbReference>
<dbReference type="GO" id="GO:0071013">
    <property type="term" value="C:catalytic step 2 spliceosome"/>
    <property type="evidence" value="ECO:0007669"/>
    <property type="project" value="TreeGrafter"/>
</dbReference>
<proteinExistence type="inferred from homology"/>
<dbReference type="GeneID" id="25270207"/>
<dbReference type="SUPFAM" id="SSF50182">
    <property type="entry name" value="Sm-like ribonucleoproteins"/>
    <property type="match status" value="1"/>
</dbReference>
<evidence type="ECO:0000313" key="12">
    <source>
        <dbReference type="Proteomes" id="UP000018050"/>
    </source>
</evidence>
<dbReference type="GO" id="GO:0005687">
    <property type="term" value="C:U4 snRNP"/>
    <property type="evidence" value="ECO:0007669"/>
    <property type="project" value="TreeGrafter"/>
</dbReference>
<keyword evidence="7" id="KW-0508">mRNA splicing</keyword>
<dbReference type="OMA" id="IMXPKNA"/>
<dbReference type="GO" id="GO:0000398">
    <property type="term" value="P:mRNA splicing, via spliceosome"/>
    <property type="evidence" value="ECO:0007669"/>
    <property type="project" value="TreeGrafter"/>
</dbReference>
<dbReference type="GO" id="GO:0003723">
    <property type="term" value="F:RNA binding"/>
    <property type="evidence" value="ECO:0007669"/>
    <property type="project" value="UniProtKB-KW"/>
</dbReference>
<feature type="region of interest" description="Disordered" evidence="10">
    <location>
        <begin position="102"/>
        <end position="141"/>
    </location>
</feature>
<evidence type="ECO:0000256" key="4">
    <source>
        <dbReference type="ARBA" id="ARBA00022490"/>
    </source>
</evidence>
<reference evidence="11" key="2">
    <citation type="submission" date="2013-10" db="EMBL/GenBank/DDBJ databases">
        <authorList>
            <person name="Aslett M."/>
        </authorList>
    </citation>
    <scope>NUCLEOTIDE SEQUENCE [LARGE SCALE GENOMIC DNA]</scope>
    <source>
        <strain evidence="11">Houghton</strain>
    </source>
</reference>
<protein>
    <submittedName>
        <fullName evidence="11">Small nuclear ribonucleoprotein, putative</fullName>
    </submittedName>
</protein>
<dbReference type="GO" id="GO:0005737">
    <property type="term" value="C:cytoplasm"/>
    <property type="evidence" value="ECO:0007669"/>
    <property type="project" value="UniProtKB-SubCell"/>
</dbReference>
<keyword evidence="6" id="KW-0694">RNA-binding</keyword>
<gene>
    <name evidence="11" type="ORF">EAH_00021370</name>
</gene>
<dbReference type="OrthoDB" id="2020720at2759"/>
<name>U6GC15_EIMAC</name>
<dbReference type="PANTHER" id="PTHR10701:SF0">
    <property type="entry name" value="SMALL NUCLEAR RIBONUCLEOPROTEIN-ASSOCIATED PROTEIN B"/>
    <property type="match status" value="1"/>
</dbReference>
<evidence type="ECO:0000256" key="6">
    <source>
        <dbReference type="ARBA" id="ARBA00022884"/>
    </source>
</evidence>
<organism evidence="11 12">
    <name type="scientific">Eimeria acervulina</name>
    <name type="common">Coccidian parasite</name>
    <dbReference type="NCBI Taxonomy" id="5801"/>
    <lineage>
        <taxon>Eukaryota</taxon>
        <taxon>Sar</taxon>
        <taxon>Alveolata</taxon>
        <taxon>Apicomplexa</taxon>
        <taxon>Conoidasida</taxon>
        <taxon>Coccidia</taxon>
        <taxon>Eucoccidiorida</taxon>
        <taxon>Eimeriorina</taxon>
        <taxon>Eimeriidae</taxon>
        <taxon>Eimeria</taxon>
    </lineage>
</organism>
<dbReference type="GO" id="GO:0071004">
    <property type="term" value="C:U2-type prespliceosome"/>
    <property type="evidence" value="ECO:0007669"/>
    <property type="project" value="TreeGrafter"/>
</dbReference>
<dbReference type="EMBL" id="HG670533">
    <property type="protein sequence ID" value="CDI77057.1"/>
    <property type="molecule type" value="Genomic_DNA"/>
</dbReference>
<sequence length="141" mass="14526">MNVVMADAEEYRKLRVKSKVDGKGVVVEEKELKRTVGFILLRGENICTFIAEAPPQQQPKKPDASLAGLGRSMPAGRGVSAVPLSAAPVGLAGPVRGVGAPAPHQMVGGGPPIGRGPMGPPGMQPPVGSMPPMMRPPGSMM</sequence>
<comment type="subcellular location">
    <subcellularLocation>
        <location evidence="2">Cytoplasm</location>
    </subcellularLocation>
    <subcellularLocation>
        <location evidence="1">Nucleus</location>
    </subcellularLocation>
</comment>
<feature type="compositionally biased region" description="Low complexity" evidence="10">
    <location>
        <begin position="125"/>
        <end position="141"/>
    </location>
</feature>
<dbReference type="GO" id="GO:0070990">
    <property type="term" value="F:snRNP binding"/>
    <property type="evidence" value="ECO:0007669"/>
    <property type="project" value="TreeGrafter"/>
</dbReference>
<feature type="region of interest" description="Disordered" evidence="10">
    <location>
        <begin position="53"/>
        <end position="72"/>
    </location>
</feature>
<evidence type="ECO:0000256" key="8">
    <source>
        <dbReference type="ARBA" id="ARBA00023242"/>
    </source>
</evidence>
<evidence type="ECO:0000256" key="3">
    <source>
        <dbReference type="ARBA" id="ARBA00009123"/>
    </source>
</evidence>
<evidence type="ECO:0000256" key="2">
    <source>
        <dbReference type="ARBA" id="ARBA00004496"/>
    </source>
</evidence>
<evidence type="ECO:0000313" key="11">
    <source>
        <dbReference type="EMBL" id="CDI77057.1"/>
    </source>
</evidence>
<keyword evidence="8" id="KW-0539">Nucleus</keyword>
<dbReference type="GO" id="GO:0005686">
    <property type="term" value="C:U2 snRNP"/>
    <property type="evidence" value="ECO:0007669"/>
    <property type="project" value="TreeGrafter"/>
</dbReference>
<evidence type="ECO:0000256" key="9">
    <source>
        <dbReference type="ARBA" id="ARBA00023274"/>
    </source>
</evidence>
<evidence type="ECO:0000256" key="1">
    <source>
        <dbReference type="ARBA" id="ARBA00004123"/>
    </source>
</evidence>
<dbReference type="Proteomes" id="UP000018050">
    <property type="component" value="Unassembled WGS sequence"/>
</dbReference>
<keyword evidence="5" id="KW-0507">mRNA processing</keyword>
<dbReference type="PANTHER" id="PTHR10701">
    <property type="entry name" value="SMALL NUCLEAR RIBONUCLEOPROTEIN-ASSOCIATED PROTEIN B AND N"/>
    <property type="match status" value="1"/>
</dbReference>